<evidence type="ECO:0000256" key="5">
    <source>
        <dbReference type="ARBA" id="ARBA00022777"/>
    </source>
</evidence>
<dbReference type="Pfam" id="PF00531">
    <property type="entry name" value="Death"/>
    <property type="match status" value="1"/>
</dbReference>
<reference evidence="12" key="1">
    <citation type="journal article" date="2020" name="bioRxiv">
        <title>Chromosome-level reference genome of the European wasp spider Argiope bruennichi: a resource for studies on range expansion and evolutionary adaptation.</title>
        <authorList>
            <person name="Sheffer M.M."/>
            <person name="Hoppe A."/>
            <person name="Krehenwinkel H."/>
            <person name="Uhl G."/>
            <person name="Kuss A.W."/>
            <person name="Jensen L."/>
            <person name="Jensen C."/>
            <person name="Gillespie R.G."/>
            <person name="Hoff K.J."/>
            <person name="Prost S."/>
        </authorList>
    </citation>
    <scope>NUCLEOTIDE SEQUENCE</scope>
</reference>
<evidence type="ECO:0000256" key="4">
    <source>
        <dbReference type="ARBA" id="ARBA00022741"/>
    </source>
</evidence>
<dbReference type="InterPro" id="IPR000719">
    <property type="entry name" value="Prot_kinase_dom"/>
</dbReference>
<evidence type="ECO:0000313" key="13">
    <source>
        <dbReference type="Proteomes" id="UP000807504"/>
    </source>
</evidence>
<dbReference type="PROSITE" id="PS50011">
    <property type="entry name" value="PROTEIN_KINASE_DOM"/>
    <property type="match status" value="1"/>
</dbReference>
<feature type="compositionally biased region" description="Polar residues" evidence="10">
    <location>
        <begin position="522"/>
        <end position="539"/>
    </location>
</feature>
<proteinExistence type="predicted"/>
<feature type="domain" description="Protein kinase" evidence="11">
    <location>
        <begin position="225"/>
        <end position="489"/>
    </location>
</feature>
<organism evidence="12 13">
    <name type="scientific">Argiope bruennichi</name>
    <name type="common">Wasp spider</name>
    <name type="synonym">Aranea bruennichi</name>
    <dbReference type="NCBI Taxonomy" id="94029"/>
    <lineage>
        <taxon>Eukaryota</taxon>
        <taxon>Metazoa</taxon>
        <taxon>Ecdysozoa</taxon>
        <taxon>Arthropoda</taxon>
        <taxon>Chelicerata</taxon>
        <taxon>Arachnida</taxon>
        <taxon>Araneae</taxon>
        <taxon>Araneomorphae</taxon>
        <taxon>Entelegynae</taxon>
        <taxon>Araneoidea</taxon>
        <taxon>Araneidae</taxon>
        <taxon>Argiope</taxon>
    </lineage>
</organism>
<evidence type="ECO:0000256" key="1">
    <source>
        <dbReference type="ARBA" id="ARBA00012513"/>
    </source>
</evidence>
<keyword evidence="3" id="KW-0808">Transferase</keyword>
<dbReference type="PROSITE" id="PS00107">
    <property type="entry name" value="PROTEIN_KINASE_ATP"/>
    <property type="match status" value="1"/>
</dbReference>
<keyword evidence="4 9" id="KW-0547">Nucleotide-binding</keyword>
<comment type="catalytic activity">
    <reaction evidence="7">
        <text>L-threonyl-[protein] + ATP = O-phospho-L-threonyl-[protein] + ADP + H(+)</text>
        <dbReference type="Rhea" id="RHEA:46608"/>
        <dbReference type="Rhea" id="RHEA-COMP:11060"/>
        <dbReference type="Rhea" id="RHEA-COMP:11605"/>
        <dbReference type="ChEBI" id="CHEBI:15378"/>
        <dbReference type="ChEBI" id="CHEBI:30013"/>
        <dbReference type="ChEBI" id="CHEBI:30616"/>
        <dbReference type="ChEBI" id="CHEBI:61977"/>
        <dbReference type="ChEBI" id="CHEBI:456216"/>
        <dbReference type="EC" id="2.7.11.1"/>
    </reaction>
</comment>
<evidence type="ECO:0000256" key="3">
    <source>
        <dbReference type="ARBA" id="ARBA00022679"/>
    </source>
</evidence>
<dbReference type="GO" id="GO:0031349">
    <property type="term" value="P:positive regulation of defense response"/>
    <property type="evidence" value="ECO:0007669"/>
    <property type="project" value="UniProtKB-ARBA"/>
</dbReference>
<dbReference type="InterPro" id="IPR017441">
    <property type="entry name" value="Protein_kinase_ATP_BS"/>
</dbReference>
<protein>
    <recommendedName>
        <fullName evidence="1">non-specific serine/threonine protein kinase</fullName>
        <ecNumber evidence="1">2.7.11.1</ecNumber>
    </recommendedName>
</protein>
<dbReference type="Pfam" id="PF07714">
    <property type="entry name" value="PK_Tyr_Ser-Thr"/>
    <property type="match status" value="1"/>
</dbReference>
<dbReference type="SUPFAM" id="SSF56112">
    <property type="entry name" value="Protein kinase-like (PK-like)"/>
    <property type="match status" value="1"/>
</dbReference>
<keyword evidence="2" id="KW-0723">Serine/threonine-protein kinase</keyword>
<name>A0A8T0EPB8_ARGBR</name>
<feature type="region of interest" description="Disordered" evidence="10">
    <location>
        <begin position="522"/>
        <end position="541"/>
    </location>
</feature>
<dbReference type="GO" id="GO:0007165">
    <property type="term" value="P:signal transduction"/>
    <property type="evidence" value="ECO:0007669"/>
    <property type="project" value="InterPro"/>
</dbReference>
<comment type="caution">
    <text evidence="12">The sequence shown here is derived from an EMBL/GenBank/DDBJ whole genome shotgun (WGS) entry which is preliminary data.</text>
</comment>
<keyword evidence="6 9" id="KW-0067">ATP-binding</keyword>
<evidence type="ECO:0000256" key="8">
    <source>
        <dbReference type="ARBA" id="ARBA00048679"/>
    </source>
</evidence>
<comment type="catalytic activity">
    <reaction evidence="8">
        <text>L-seryl-[protein] + ATP = O-phospho-L-seryl-[protein] + ADP + H(+)</text>
        <dbReference type="Rhea" id="RHEA:17989"/>
        <dbReference type="Rhea" id="RHEA-COMP:9863"/>
        <dbReference type="Rhea" id="RHEA-COMP:11604"/>
        <dbReference type="ChEBI" id="CHEBI:15378"/>
        <dbReference type="ChEBI" id="CHEBI:29999"/>
        <dbReference type="ChEBI" id="CHEBI:30616"/>
        <dbReference type="ChEBI" id="CHEBI:83421"/>
        <dbReference type="ChEBI" id="CHEBI:456216"/>
        <dbReference type="EC" id="2.7.11.1"/>
    </reaction>
</comment>
<dbReference type="InterPro" id="IPR001245">
    <property type="entry name" value="Ser-Thr/Tyr_kinase_cat_dom"/>
</dbReference>
<keyword evidence="5 12" id="KW-0418">Kinase</keyword>
<dbReference type="EMBL" id="JABXBU010002072">
    <property type="protein sequence ID" value="KAF8777211.1"/>
    <property type="molecule type" value="Genomic_DNA"/>
</dbReference>
<gene>
    <name evidence="12" type="ORF">HNY73_014120</name>
</gene>
<evidence type="ECO:0000256" key="9">
    <source>
        <dbReference type="PROSITE-ProRule" id="PRU10141"/>
    </source>
</evidence>
<accession>A0A8T0EPB8</accession>
<evidence type="ECO:0000256" key="7">
    <source>
        <dbReference type="ARBA" id="ARBA00047899"/>
    </source>
</evidence>
<dbReference type="Gene3D" id="1.10.510.10">
    <property type="entry name" value="Transferase(Phosphotransferase) domain 1"/>
    <property type="match status" value="1"/>
</dbReference>
<dbReference type="GO" id="GO:0045087">
    <property type="term" value="P:innate immune response"/>
    <property type="evidence" value="ECO:0007669"/>
    <property type="project" value="UniProtKB-ARBA"/>
</dbReference>
<dbReference type="Gene3D" id="1.10.533.10">
    <property type="entry name" value="Death Domain, Fas"/>
    <property type="match status" value="1"/>
</dbReference>
<feature type="binding site" evidence="9">
    <location>
        <position position="253"/>
    </location>
    <ligand>
        <name>ATP</name>
        <dbReference type="ChEBI" id="CHEBI:30616"/>
    </ligand>
</feature>
<dbReference type="GO" id="GO:1902533">
    <property type="term" value="P:positive regulation of intracellular signal transduction"/>
    <property type="evidence" value="ECO:0007669"/>
    <property type="project" value="UniProtKB-ARBA"/>
</dbReference>
<sequence>MSTDMTAFMRQAALRNKSPTWELLNKYSEREGTVKQLFTMLEKMDHQRAMTVLKPYVDEKYQCFLKTDHIASTTISSSLKNANDMFRPASTEFPVTTSCSSLSTSAQGHLSGAEGLPGKQKETFSTSSKLNHDCLNLNIEFSKTFFNSKMNDFNISQSHSRGVDIKKSPKYSNFETNACSYEESGLTKCVSEKMKDTLNLSSLEDCLQDIKQISYGDICKATGYFSKERFIGRGGFGTVHRGEWKGTYVAVKKFIPRDESAQQLESIKRFLKELNTVKIRRYDYILPLYAVSSDGKNLCLIYQFMVNGSLEDRLLLKNKTPPLTWSQRSHIAECIAKGLNYLHTAFQKPLIHGNIKSSNILLDANMNAKIGEFGLTKEGPGCQVSQHKCLSPELDIYSYGIVLLEIGTGLRPFDAKRGKGIYLCDHVQLFANSGRLESLQDTKAGEENMIWGRELLKMGQICSNVERRKRPPFSQILLQFEKIKQEIFMYDGIQWPSNDKNSSSLPTNLPAFELQWYDDPQKSTQSEMLPNDKNFSLETSGDPGYSAGVSGISVPHKDLSMDSSSAQAEVSLETSRESWMQSWSFRDFSST</sequence>
<dbReference type="InterPro" id="IPR000488">
    <property type="entry name" value="Death_dom"/>
</dbReference>
<dbReference type="InterPro" id="IPR011029">
    <property type="entry name" value="DEATH-like_dom_sf"/>
</dbReference>
<dbReference type="EC" id="2.7.11.1" evidence="1"/>
<reference evidence="12" key="2">
    <citation type="submission" date="2020-06" db="EMBL/GenBank/DDBJ databases">
        <authorList>
            <person name="Sheffer M."/>
        </authorList>
    </citation>
    <scope>NUCLEOTIDE SEQUENCE</scope>
</reference>
<dbReference type="PANTHER" id="PTHR48006">
    <property type="entry name" value="LEUCINE-RICH REPEAT-CONTAINING PROTEIN DDB_G0281931-RELATED"/>
    <property type="match status" value="1"/>
</dbReference>
<evidence type="ECO:0000256" key="6">
    <source>
        <dbReference type="ARBA" id="ARBA00022840"/>
    </source>
</evidence>
<dbReference type="SUPFAM" id="SSF47986">
    <property type="entry name" value="DEATH domain"/>
    <property type="match status" value="1"/>
</dbReference>
<evidence type="ECO:0000256" key="2">
    <source>
        <dbReference type="ARBA" id="ARBA00022527"/>
    </source>
</evidence>
<dbReference type="Proteomes" id="UP000807504">
    <property type="component" value="Unassembled WGS sequence"/>
</dbReference>
<evidence type="ECO:0000256" key="10">
    <source>
        <dbReference type="SAM" id="MobiDB-lite"/>
    </source>
</evidence>
<feature type="region of interest" description="Disordered" evidence="10">
    <location>
        <begin position="546"/>
        <end position="568"/>
    </location>
</feature>
<keyword evidence="13" id="KW-1185">Reference proteome</keyword>
<evidence type="ECO:0000313" key="12">
    <source>
        <dbReference type="EMBL" id="KAF8777211.1"/>
    </source>
</evidence>
<dbReference type="InterPro" id="IPR011009">
    <property type="entry name" value="Kinase-like_dom_sf"/>
</dbReference>
<dbReference type="PANTHER" id="PTHR48006:SF102">
    <property type="entry name" value="LEUCINE-RICH REPEAT-CONTAINING PROTEIN DDB_G0281931-RELATED"/>
    <property type="match status" value="1"/>
</dbReference>
<dbReference type="AlphaFoldDB" id="A0A8T0EPB8"/>
<dbReference type="InterPro" id="IPR051824">
    <property type="entry name" value="LRR_Rcpt-Like_S/T_Kinase"/>
</dbReference>
<dbReference type="GO" id="GO:0005524">
    <property type="term" value="F:ATP binding"/>
    <property type="evidence" value="ECO:0007669"/>
    <property type="project" value="UniProtKB-UniRule"/>
</dbReference>
<evidence type="ECO:0000259" key="11">
    <source>
        <dbReference type="PROSITE" id="PS50011"/>
    </source>
</evidence>
<dbReference type="GO" id="GO:0004674">
    <property type="term" value="F:protein serine/threonine kinase activity"/>
    <property type="evidence" value="ECO:0007669"/>
    <property type="project" value="UniProtKB-KW"/>
</dbReference>
<dbReference type="Gene3D" id="3.30.200.20">
    <property type="entry name" value="Phosphorylase Kinase, domain 1"/>
    <property type="match status" value="1"/>
</dbReference>